<feature type="binding site" evidence="7">
    <location>
        <position position="15"/>
    </location>
    <ligand>
        <name>Mg(2+)</name>
        <dbReference type="ChEBI" id="CHEBI:18420"/>
    </ligand>
</feature>
<comment type="subunit">
    <text evidence="7">Monomer.</text>
</comment>
<dbReference type="GO" id="GO:0009423">
    <property type="term" value="P:chorismate biosynthetic process"/>
    <property type="evidence" value="ECO:0007669"/>
    <property type="project" value="UniProtKB-UniRule"/>
</dbReference>
<organism evidence="8 9">
    <name type="scientific">Anaerocolumna cellulosilytica</name>
    <dbReference type="NCBI Taxonomy" id="433286"/>
    <lineage>
        <taxon>Bacteria</taxon>
        <taxon>Bacillati</taxon>
        <taxon>Bacillota</taxon>
        <taxon>Clostridia</taxon>
        <taxon>Lachnospirales</taxon>
        <taxon>Lachnospiraceae</taxon>
        <taxon>Anaerocolumna</taxon>
    </lineage>
</organism>
<keyword evidence="3 7" id="KW-0547">Nucleotide-binding</keyword>
<dbReference type="RefSeq" id="WP_184089779.1">
    <property type="nucleotide sequence ID" value="NZ_AP023367.1"/>
</dbReference>
<dbReference type="GO" id="GO:0004765">
    <property type="term" value="F:shikimate kinase activity"/>
    <property type="evidence" value="ECO:0007669"/>
    <property type="project" value="UniProtKB-UniRule"/>
</dbReference>
<dbReference type="InterPro" id="IPR000623">
    <property type="entry name" value="Shikimate_kinase/TSH1"/>
</dbReference>
<dbReference type="PRINTS" id="PR01100">
    <property type="entry name" value="SHIKIMTKNASE"/>
</dbReference>
<dbReference type="GO" id="GO:0005524">
    <property type="term" value="F:ATP binding"/>
    <property type="evidence" value="ECO:0007669"/>
    <property type="project" value="UniProtKB-UniRule"/>
</dbReference>
<feature type="binding site" evidence="7">
    <location>
        <position position="33"/>
    </location>
    <ligand>
        <name>substrate</name>
    </ligand>
</feature>
<dbReference type="HAMAP" id="MF_00109">
    <property type="entry name" value="Shikimate_kinase"/>
    <property type="match status" value="1"/>
</dbReference>
<evidence type="ECO:0000256" key="2">
    <source>
        <dbReference type="ARBA" id="ARBA00022679"/>
    </source>
</evidence>
<gene>
    <name evidence="7 8" type="primary">aroK</name>
    <name evidence="8" type="ORF">acsn021_21310</name>
</gene>
<evidence type="ECO:0000313" key="9">
    <source>
        <dbReference type="Proteomes" id="UP000515561"/>
    </source>
</evidence>
<feature type="binding site" evidence="7">
    <location>
        <position position="137"/>
    </location>
    <ligand>
        <name>substrate</name>
    </ligand>
</feature>
<dbReference type="EMBL" id="AP023367">
    <property type="protein sequence ID" value="BCJ94562.1"/>
    <property type="molecule type" value="Genomic_DNA"/>
</dbReference>
<keyword evidence="5 7" id="KW-0067">ATP-binding</keyword>
<keyword evidence="6 7" id="KW-0057">Aromatic amino acid biosynthesis</keyword>
<comment type="caution">
    <text evidence="7">Lacks conserved residue(s) required for the propagation of feature annotation.</text>
</comment>
<dbReference type="PANTHER" id="PTHR21087:SF16">
    <property type="entry name" value="SHIKIMATE KINASE 1, CHLOROPLASTIC"/>
    <property type="match status" value="1"/>
</dbReference>
<comment type="cofactor">
    <cofactor evidence="7">
        <name>Mg(2+)</name>
        <dbReference type="ChEBI" id="CHEBI:18420"/>
    </cofactor>
    <text evidence="7">Binds 1 Mg(2+) ion per subunit.</text>
</comment>
<keyword evidence="9" id="KW-1185">Reference proteome</keyword>
<accession>A0A6S6R530</accession>
<comment type="catalytic activity">
    <reaction evidence="7">
        <text>shikimate + ATP = 3-phosphoshikimate + ADP + H(+)</text>
        <dbReference type="Rhea" id="RHEA:13121"/>
        <dbReference type="ChEBI" id="CHEBI:15378"/>
        <dbReference type="ChEBI" id="CHEBI:30616"/>
        <dbReference type="ChEBI" id="CHEBI:36208"/>
        <dbReference type="ChEBI" id="CHEBI:145989"/>
        <dbReference type="ChEBI" id="CHEBI:456216"/>
        <dbReference type="EC" id="2.7.1.71"/>
    </reaction>
</comment>
<dbReference type="GO" id="GO:0000287">
    <property type="term" value="F:magnesium ion binding"/>
    <property type="evidence" value="ECO:0007669"/>
    <property type="project" value="UniProtKB-UniRule"/>
</dbReference>
<sequence>MNNIILIGFMGSGKTSIGTLLARKLSYDFMDTDQLIEKRAGKSIKEIFALDGEEHFRKMETDEILSMQDYLQHTVLSVGGGLPIRTGNAEILRKLGTVVFLKAHIDTLKARLAGDTKRPLLSGEEWDKKVTLLLQSREPVYENAAHLIITTDSKCFEEILDEILEKIVEPI</sequence>
<dbReference type="Proteomes" id="UP000515561">
    <property type="component" value="Chromosome"/>
</dbReference>
<keyword evidence="1 7" id="KW-0028">Amino-acid biosynthesis</keyword>
<dbReference type="KEGG" id="acel:acsn021_21310"/>
<evidence type="ECO:0000256" key="6">
    <source>
        <dbReference type="ARBA" id="ARBA00023141"/>
    </source>
</evidence>
<evidence type="ECO:0000256" key="1">
    <source>
        <dbReference type="ARBA" id="ARBA00022605"/>
    </source>
</evidence>
<dbReference type="EC" id="2.7.1.71" evidence="7"/>
<protein>
    <recommendedName>
        <fullName evidence="7">Shikimate kinase</fullName>
        <shortName evidence="7">SK</shortName>
        <ecNumber evidence="7">2.7.1.71</ecNumber>
    </recommendedName>
</protein>
<evidence type="ECO:0000256" key="5">
    <source>
        <dbReference type="ARBA" id="ARBA00022840"/>
    </source>
</evidence>
<feature type="binding site" evidence="7">
    <location>
        <position position="118"/>
    </location>
    <ligand>
        <name>ATP</name>
        <dbReference type="ChEBI" id="CHEBI:30616"/>
    </ligand>
</feature>
<comment type="pathway">
    <text evidence="7">Metabolic intermediate biosynthesis; chorismate biosynthesis; chorismate from D-erythrose 4-phosphate and phosphoenolpyruvate: step 5/7.</text>
</comment>
<dbReference type="GO" id="GO:0008652">
    <property type="term" value="P:amino acid biosynthetic process"/>
    <property type="evidence" value="ECO:0007669"/>
    <property type="project" value="UniProtKB-KW"/>
</dbReference>
<evidence type="ECO:0000256" key="4">
    <source>
        <dbReference type="ARBA" id="ARBA00022777"/>
    </source>
</evidence>
<dbReference type="CDD" id="cd00464">
    <property type="entry name" value="SK"/>
    <property type="match status" value="1"/>
</dbReference>
<keyword evidence="7" id="KW-0963">Cytoplasm</keyword>
<feature type="binding site" evidence="7">
    <location>
        <position position="80"/>
    </location>
    <ligand>
        <name>substrate</name>
    </ligand>
</feature>
<evidence type="ECO:0000256" key="3">
    <source>
        <dbReference type="ARBA" id="ARBA00022741"/>
    </source>
</evidence>
<feature type="binding site" evidence="7">
    <location>
        <begin position="11"/>
        <end position="16"/>
    </location>
    <ligand>
        <name>ATP</name>
        <dbReference type="ChEBI" id="CHEBI:30616"/>
    </ligand>
</feature>
<keyword evidence="4 7" id="KW-0418">Kinase</keyword>
<proteinExistence type="inferred from homology"/>
<keyword evidence="7" id="KW-0460">Magnesium</keyword>
<dbReference type="UniPathway" id="UPA00053">
    <property type="reaction ID" value="UER00088"/>
</dbReference>
<dbReference type="SUPFAM" id="SSF52540">
    <property type="entry name" value="P-loop containing nucleoside triphosphate hydrolases"/>
    <property type="match status" value="1"/>
</dbReference>
<keyword evidence="2 7" id="KW-0808">Transferase</keyword>
<keyword evidence="7" id="KW-0479">Metal-binding</keyword>
<dbReference type="GO" id="GO:0005829">
    <property type="term" value="C:cytosol"/>
    <property type="evidence" value="ECO:0007669"/>
    <property type="project" value="TreeGrafter"/>
</dbReference>
<evidence type="ECO:0000313" key="8">
    <source>
        <dbReference type="EMBL" id="BCJ94562.1"/>
    </source>
</evidence>
<dbReference type="AlphaFoldDB" id="A0A6S6R530"/>
<dbReference type="Gene3D" id="3.40.50.300">
    <property type="entry name" value="P-loop containing nucleotide triphosphate hydrolases"/>
    <property type="match status" value="1"/>
</dbReference>
<reference evidence="8 9" key="1">
    <citation type="journal article" date="2016" name="Int. J. Syst. Evol. Microbiol.">
        <title>Descriptions of Anaerotaenia torta gen. nov., sp. nov. and Anaerocolumna cellulosilytica gen. nov., sp. nov. isolated from a methanogenic reactor of cattle waste.</title>
        <authorList>
            <person name="Uek A."/>
            <person name="Ohtaki Y."/>
            <person name="Kaku N."/>
            <person name="Ueki K."/>
        </authorList>
    </citation>
    <scope>NUCLEOTIDE SEQUENCE [LARGE SCALE GENOMIC DNA]</scope>
    <source>
        <strain evidence="8 9">SN021</strain>
    </source>
</reference>
<feature type="binding site" evidence="7">
    <location>
        <position position="57"/>
    </location>
    <ligand>
        <name>substrate</name>
    </ligand>
</feature>
<dbReference type="Pfam" id="PF01202">
    <property type="entry name" value="SKI"/>
    <property type="match status" value="1"/>
</dbReference>
<name>A0A6S6R530_9FIRM</name>
<comment type="function">
    <text evidence="7">Catalyzes the specific phosphorylation of the 3-hydroxyl group of shikimic acid using ATP as a cosubstrate.</text>
</comment>
<comment type="similarity">
    <text evidence="7">Belongs to the shikimate kinase family.</text>
</comment>
<evidence type="ECO:0000256" key="7">
    <source>
        <dbReference type="HAMAP-Rule" id="MF_00109"/>
    </source>
</evidence>
<comment type="subcellular location">
    <subcellularLocation>
        <location evidence="7">Cytoplasm</location>
    </subcellularLocation>
</comment>
<dbReference type="PANTHER" id="PTHR21087">
    <property type="entry name" value="SHIKIMATE KINASE"/>
    <property type="match status" value="1"/>
</dbReference>
<dbReference type="InterPro" id="IPR027417">
    <property type="entry name" value="P-loop_NTPase"/>
</dbReference>
<dbReference type="InterPro" id="IPR031322">
    <property type="entry name" value="Shikimate/glucono_kinase"/>
</dbReference>
<dbReference type="GO" id="GO:0009073">
    <property type="term" value="P:aromatic amino acid family biosynthetic process"/>
    <property type="evidence" value="ECO:0007669"/>
    <property type="project" value="UniProtKB-KW"/>
</dbReference>